<dbReference type="FunFam" id="3.30.70.2740:FF:000002">
    <property type="entry name" value="D-2-hydroxyglutarate dehydrogenase mitochondrial"/>
    <property type="match status" value="1"/>
</dbReference>
<dbReference type="FunFam" id="3.30.43.10:FF:000016">
    <property type="entry name" value="D-2-hydroxyglutarate dehydrogenase, mitochondrial"/>
    <property type="match status" value="1"/>
</dbReference>
<keyword evidence="5" id="KW-0560">Oxidoreductase</keyword>
<dbReference type="InterPro" id="IPR016164">
    <property type="entry name" value="FAD-linked_Oxase-like_C"/>
</dbReference>
<organism evidence="7 8">
    <name type="scientific">Polysphondylium violaceum</name>
    <dbReference type="NCBI Taxonomy" id="133409"/>
    <lineage>
        <taxon>Eukaryota</taxon>
        <taxon>Amoebozoa</taxon>
        <taxon>Evosea</taxon>
        <taxon>Eumycetozoa</taxon>
        <taxon>Dictyostelia</taxon>
        <taxon>Dictyosteliales</taxon>
        <taxon>Dictyosteliaceae</taxon>
        <taxon>Polysphondylium</taxon>
    </lineage>
</organism>
<dbReference type="InterPro" id="IPR016167">
    <property type="entry name" value="FAD-bd_PCMH_sub1"/>
</dbReference>
<dbReference type="Gene3D" id="1.10.45.10">
    <property type="entry name" value="Vanillyl-alcohol Oxidase, Chain A, domain 4"/>
    <property type="match status" value="1"/>
</dbReference>
<dbReference type="Gene3D" id="3.30.43.10">
    <property type="entry name" value="Uridine Diphospho-n-acetylenolpyruvylglucosamine Reductase, domain 2"/>
    <property type="match status" value="1"/>
</dbReference>
<evidence type="ECO:0000313" key="7">
    <source>
        <dbReference type="EMBL" id="KAF2070493.1"/>
    </source>
</evidence>
<dbReference type="InterPro" id="IPR004113">
    <property type="entry name" value="FAD-bd_oxidored_4_C"/>
</dbReference>
<dbReference type="Pfam" id="PF01565">
    <property type="entry name" value="FAD_binding_4"/>
    <property type="match status" value="1"/>
</dbReference>
<comment type="similarity">
    <text evidence="2">Belongs to the FAD-binding oxidoreductase/transferase type 4 family.</text>
</comment>
<dbReference type="EMBL" id="AJWJ01000484">
    <property type="protein sequence ID" value="KAF2070493.1"/>
    <property type="molecule type" value="Genomic_DNA"/>
</dbReference>
<keyword evidence="4" id="KW-0274">FAD</keyword>
<keyword evidence="3" id="KW-0285">Flavoprotein</keyword>
<dbReference type="FunFam" id="1.10.45.10:FF:000001">
    <property type="entry name" value="D-lactate dehydrogenase mitochondrial"/>
    <property type="match status" value="1"/>
</dbReference>
<reference evidence="7" key="1">
    <citation type="submission" date="2020-01" db="EMBL/GenBank/DDBJ databases">
        <title>Development of genomics and gene disruption for Polysphondylium violaceum indicates a role for the polyketide synthase stlB in stalk morphogenesis.</title>
        <authorList>
            <person name="Narita B."/>
            <person name="Kawabe Y."/>
            <person name="Kin K."/>
            <person name="Saito T."/>
            <person name="Gibbs R."/>
            <person name="Kuspa A."/>
            <person name="Muzny D."/>
            <person name="Queller D."/>
            <person name="Richards S."/>
            <person name="Strassman J."/>
            <person name="Sucgang R."/>
            <person name="Worley K."/>
            <person name="Schaap P."/>
        </authorList>
    </citation>
    <scope>NUCLEOTIDE SEQUENCE</scope>
    <source>
        <strain evidence="7">QSvi11</strain>
    </source>
</reference>
<evidence type="ECO:0000256" key="2">
    <source>
        <dbReference type="ARBA" id="ARBA00008000"/>
    </source>
</evidence>
<evidence type="ECO:0000256" key="3">
    <source>
        <dbReference type="ARBA" id="ARBA00022630"/>
    </source>
</evidence>
<dbReference type="SUPFAM" id="SSF55103">
    <property type="entry name" value="FAD-linked oxidases, C-terminal domain"/>
    <property type="match status" value="1"/>
</dbReference>
<dbReference type="InterPro" id="IPR016169">
    <property type="entry name" value="FAD-bd_PCMH_sub2"/>
</dbReference>
<dbReference type="InterPro" id="IPR006094">
    <property type="entry name" value="Oxid_FAD_bind_N"/>
</dbReference>
<keyword evidence="8" id="KW-1185">Reference proteome</keyword>
<evidence type="ECO:0000256" key="4">
    <source>
        <dbReference type="ARBA" id="ARBA00022827"/>
    </source>
</evidence>
<sequence length="501" mass="55349">MNKTIINRLLVNRNNNHLFKRTYSSVGNKIPRDPKYAVINSKDIDYFRSILKDPNQILTDKDDVDPFNCDWMKKFKGNSQLVVKPKTTEQVSKILSYCNEKKIAVVPQGGNTGLVGGSVPVHDEIILSLANMSKVESFDPITGVVTVQAGCILENIENYLVPLGYTVPIDLGAKGSCQIGGNASTNAGGIRLLRYGSLHGSILGVEAVLADGTVLDCLSTLRKDNTGYDLKQLFIGSEGTLGVITKLSFITPPKPTSVNVALFSCHSFDRVQQVLIRAKKQLGDILSAFEFMDRPCIDLVLKHQAGTREPFDDSTPFYVLMETSGFNEVHDGEKLSSFLESIMGDELIVDGSVATDSKNMTSFWKLRETITESLGKEGATYKYDLSLPIDQFYQLVAVMREKLDGKALVYGFGHVGDGNLHLNISTPNQSYSKDMLDMIEPFVYEYTSKHRGSISAEHGIGAMKSQHLHFSKSDPAIHLMKSIKHAMDPNNILNPYKVLPQ</sequence>
<dbReference type="PANTHER" id="PTHR43716">
    <property type="entry name" value="D-2-HYDROXYGLUTARATE DEHYDROGENASE, MITOCHONDRIAL"/>
    <property type="match status" value="1"/>
</dbReference>
<name>A0A8J4PNN4_9MYCE</name>
<dbReference type="InterPro" id="IPR016166">
    <property type="entry name" value="FAD-bd_PCMH"/>
</dbReference>
<dbReference type="PANTHER" id="PTHR43716:SF1">
    <property type="entry name" value="D-2-HYDROXYGLUTARATE DEHYDROGENASE, MITOCHONDRIAL"/>
    <property type="match status" value="1"/>
</dbReference>
<dbReference type="Proteomes" id="UP000695562">
    <property type="component" value="Unassembled WGS sequence"/>
</dbReference>
<dbReference type="Gene3D" id="3.30.465.10">
    <property type="match status" value="1"/>
</dbReference>
<protein>
    <recommendedName>
        <fullName evidence="6">FAD-binding PCMH-type domain-containing protein</fullName>
    </recommendedName>
</protein>
<dbReference type="FunFam" id="3.30.70.2190:FF:000001">
    <property type="entry name" value="D-2-hydroxyglutarate dehydrogenase mitochondrial"/>
    <property type="match status" value="1"/>
</dbReference>
<proteinExistence type="inferred from homology"/>
<dbReference type="Gene3D" id="3.30.70.2190">
    <property type="match status" value="1"/>
</dbReference>
<comment type="caution">
    <text evidence="7">The sequence shown here is derived from an EMBL/GenBank/DDBJ whole genome shotgun (WGS) entry which is preliminary data.</text>
</comment>
<dbReference type="GO" id="GO:0005739">
    <property type="term" value="C:mitochondrion"/>
    <property type="evidence" value="ECO:0007669"/>
    <property type="project" value="TreeGrafter"/>
</dbReference>
<dbReference type="Pfam" id="PF02913">
    <property type="entry name" value="FAD-oxidase_C"/>
    <property type="match status" value="1"/>
</dbReference>
<dbReference type="OrthoDB" id="5332616at2759"/>
<evidence type="ECO:0000259" key="6">
    <source>
        <dbReference type="PROSITE" id="PS51387"/>
    </source>
</evidence>
<dbReference type="AlphaFoldDB" id="A0A8J4PNN4"/>
<dbReference type="InterPro" id="IPR051264">
    <property type="entry name" value="FAD-oxidored/transferase_4"/>
</dbReference>
<dbReference type="Gene3D" id="3.30.70.2740">
    <property type="match status" value="1"/>
</dbReference>
<evidence type="ECO:0000256" key="1">
    <source>
        <dbReference type="ARBA" id="ARBA00001974"/>
    </source>
</evidence>
<evidence type="ECO:0000313" key="8">
    <source>
        <dbReference type="Proteomes" id="UP000695562"/>
    </source>
</evidence>
<dbReference type="GO" id="GO:0016491">
    <property type="term" value="F:oxidoreductase activity"/>
    <property type="evidence" value="ECO:0007669"/>
    <property type="project" value="UniProtKB-KW"/>
</dbReference>
<dbReference type="InterPro" id="IPR016171">
    <property type="entry name" value="Vanillyl_alc_oxidase_C-sub2"/>
</dbReference>
<dbReference type="PROSITE" id="PS51387">
    <property type="entry name" value="FAD_PCMH"/>
    <property type="match status" value="1"/>
</dbReference>
<evidence type="ECO:0000256" key="5">
    <source>
        <dbReference type="ARBA" id="ARBA00023002"/>
    </source>
</evidence>
<feature type="domain" description="FAD-binding PCMH-type" evidence="6">
    <location>
        <begin position="75"/>
        <end position="254"/>
    </location>
</feature>
<gene>
    <name evidence="7" type="ORF">CYY_008191</name>
</gene>
<dbReference type="SUPFAM" id="SSF56176">
    <property type="entry name" value="FAD-binding/transporter-associated domain-like"/>
    <property type="match status" value="1"/>
</dbReference>
<dbReference type="FunFam" id="3.30.465.10:FF:000001">
    <property type="entry name" value="D-2-hydroxyglutarate dehydrogenase, mitochondrial"/>
    <property type="match status" value="1"/>
</dbReference>
<dbReference type="InterPro" id="IPR036318">
    <property type="entry name" value="FAD-bd_PCMH-like_sf"/>
</dbReference>
<comment type="cofactor">
    <cofactor evidence="1">
        <name>FAD</name>
        <dbReference type="ChEBI" id="CHEBI:57692"/>
    </cofactor>
</comment>
<accession>A0A8J4PNN4</accession>
<dbReference type="GO" id="GO:0071949">
    <property type="term" value="F:FAD binding"/>
    <property type="evidence" value="ECO:0007669"/>
    <property type="project" value="InterPro"/>
</dbReference>